<dbReference type="Pfam" id="PF03783">
    <property type="entry name" value="CsgG"/>
    <property type="match status" value="1"/>
</dbReference>
<evidence type="ECO:0008006" key="3">
    <source>
        <dbReference type="Google" id="ProtNLM"/>
    </source>
</evidence>
<dbReference type="Proteomes" id="UP000826725">
    <property type="component" value="Chromosome"/>
</dbReference>
<reference evidence="1" key="1">
    <citation type="submission" date="2020-09" db="EMBL/GenBank/DDBJ databases">
        <title>Desulfogranum mesoprofundum gen. nov., sp. nov., a novel mesophilic, sulfate-reducing chemolithoautotroph isolated from a deep-sea hydrothermal vent chimney in the Suiyo Seamount.</title>
        <authorList>
            <person name="Hashimoto Y."/>
            <person name="Nakagawa S."/>
        </authorList>
    </citation>
    <scope>NUCLEOTIDE SEQUENCE</scope>
    <source>
        <strain evidence="1">KT2</strain>
    </source>
</reference>
<dbReference type="InterPro" id="IPR005534">
    <property type="entry name" value="Curli_assmbl/transp-comp_CsgG"/>
</dbReference>
<proteinExistence type="predicted"/>
<evidence type="ECO:0000313" key="2">
    <source>
        <dbReference type="Proteomes" id="UP000826725"/>
    </source>
</evidence>
<keyword evidence="2" id="KW-1185">Reference proteome</keyword>
<protein>
    <recommendedName>
        <fullName evidence="3">Curli production assembly/transport component CsgG</fullName>
    </recommendedName>
</protein>
<evidence type="ECO:0000313" key="1">
    <source>
        <dbReference type="EMBL" id="BCL62454.1"/>
    </source>
</evidence>
<accession>A0A8D5FVJ7</accession>
<sequence>MMNSPTRHLNILVFILFLSSLFIGITPRNSSADFQKTKIAVLDFVLHGDKLNTQGMGAIISEWFITSIVKSGRFDVVERAMLQKIISEQKLATTGLIDENSASELGKILGVKVIITGSVLKLKNSIEINSRVISVESGSIIAAENIRGSTSDDLQSLVELLTKRIIRNFPLTGYIVKRDGKSVIIDLGLTAGLDYGTEFIVFKEGEVIKHPKTGEVLDVEQIHTGKIRITKVRRNVAEGLILQENKIGIAYGQMVQSIQKTPSAVPAQPPRQLKMEEPFVPAPAPAPPSMGKIVLKRDKQKIIPPRKVNRSKQPRRKEQPPVVEVVAEKRPEILNVGIFPWVFDDEGISFLSYLKDNLKYRIEDSEKLKLKKSYYKIKKISKLKTSGSSKKYYTRTNLKLSAIKATAKEQNIHLAVLGRLNIHCRWSDNCQVRHMKVILLDLTTGKSIVKSGSSWDVDARDFVDSVLAKAFKELNRTLDRN</sequence>
<dbReference type="RefSeq" id="WP_228854807.1">
    <property type="nucleotide sequence ID" value="NZ_AP024086.1"/>
</dbReference>
<gene>
    <name evidence="1" type="ORF">DGMP_31470</name>
</gene>
<organism evidence="1 2">
    <name type="scientific">Desulfomarina profundi</name>
    <dbReference type="NCBI Taxonomy" id="2772557"/>
    <lineage>
        <taxon>Bacteria</taxon>
        <taxon>Pseudomonadati</taxon>
        <taxon>Thermodesulfobacteriota</taxon>
        <taxon>Desulfobulbia</taxon>
        <taxon>Desulfobulbales</taxon>
        <taxon>Desulfobulbaceae</taxon>
        <taxon>Desulfomarina</taxon>
    </lineage>
</organism>
<name>A0A8D5FVJ7_9BACT</name>
<dbReference type="AlphaFoldDB" id="A0A8D5FVJ7"/>
<dbReference type="EMBL" id="AP024086">
    <property type="protein sequence ID" value="BCL62454.1"/>
    <property type="molecule type" value="Genomic_DNA"/>
</dbReference>
<dbReference type="KEGG" id="dbk:DGMP_31470"/>
<dbReference type="GO" id="GO:0030288">
    <property type="term" value="C:outer membrane-bounded periplasmic space"/>
    <property type="evidence" value="ECO:0007669"/>
    <property type="project" value="InterPro"/>
</dbReference>